<protein>
    <submittedName>
        <fullName evidence="8">Related to PRP3-essential splicing factor</fullName>
    </submittedName>
</protein>
<feature type="compositionally biased region" description="Polar residues" evidence="5">
    <location>
        <begin position="174"/>
        <end position="187"/>
    </location>
</feature>
<dbReference type="CDD" id="cd24162">
    <property type="entry name" value="Prp3_C"/>
    <property type="match status" value="1"/>
</dbReference>
<dbReference type="OrthoDB" id="10264544at2759"/>
<dbReference type="Pfam" id="PF08572">
    <property type="entry name" value="PRP3"/>
    <property type="match status" value="1"/>
</dbReference>
<feature type="region of interest" description="Disordered" evidence="5">
    <location>
        <begin position="239"/>
        <end position="262"/>
    </location>
</feature>
<evidence type="ECO:0000256" key="4">
    <source>
        <dbReference type="ARBA" id="ARBA00023242"/>
    </source>
</evidence>
<evidence type="ECO:0000256" key="5">
    <source>
        <dbReference type="SAM" id="MobiDB-lite"/>
    </source>
</evidence>
<feature type="region of interest" description="Disordered" evidence="5">
    <location>
        <begin position="584"/>
        <end position="606"/>
    </location>
</feature>
<organism evidence="9 10">
    <name type="scientific">Sporisorium scitamineum</name>
    <dbReference type="NCBI Taxonomy" id="49012"/>
    <lineage>
        <taxon>Eukaryota</taxon>
        <taxon>Fungi</taxon>
        <taxon>Dikarya</taxon>
        <taxon>Basidiomycota</taxon>
        <taxon>Ustilaginomycotina</taxon>
        <taxon>Ustilaginomycetes</taxon>
        <taxon>Ustilaginales</taxon>
        <taxon>Ustilaginaceae</taxon>
        <taxon>Sporisorium</taxon>
    </lineage>
</organism>
<accession>A0A0F7S6R1</accession>
<evidence type="ECO:0000313" key="9">
    <source>
        <dbReference type="EMBL" id="CDW98642.1"/>
    </source>
</evidence>
<evidence type="ECO:0000256" key="2">
    <source>
        <dbReference type="ARBA" id="ARBA00022664"/>
    </source>
</evidence>
<feature type="region of interest" description="Disordered" evidence="5">
    <location>
        <begin position="1"/>
        <end position="72"/>
    </location>
</feature>
<evidence type="ECO:0000313" key="10">
    <source>
        <dbReference type="Proteomes" id="UP000242770"/>
    </source>
</evidence>
<dbReference type="InterPro" id="IPR010541">
    <property type="entry name" value="Prp3_C"/>
</dbReference>
<sequence length="685" mass="74581">MPPKRPIRNVFGNDDDDPSTVDETQNGTPPKKFRPDSRSTIHRVGVPPPVTQHAPTAQKDAGPGTGGDTSIKAQVVAAKARAQALMSALQNKGSAATGGNAAPAANSMASRFAPVGNGSAGNGRSIASAVPSPSVSAPSSTAARPPAAGGSSSIQAQLEAARAKVQAQMAALNNKNKMPNATNTASRTASQPSSSTIAAAPTMSSPSASASTSASSSKAPTGIHPLLLSNNSSYKAKLTESNLKTPSTGVSSTYVKGRNNVSPELNPYLQASRELAAESSQEGPKQRTMHKGFQFHKPGRHVREAEELRREQQMEELKRRIEESARKAGLQDELGGDEKRLLRPAPPAVEWWDVNLLSEQSYDAVPDSTPVETMLQQAQDANSPILLYGDQSPIDKYIQHPIPIPAPSDNITVKPRGLMLTKREQRKLRRQRRAAEQQDKRDRIKMGLLPPEPPKVKLSNLMRVLTSEAVSDPTKIEARVRREIAARKEAHERMNAENRLTAEQRRAKVERKKQADEEKGLFCQVYRVQHLVSPRHKFKVQRNALDHGLTGVTIFHPSMAVVVVEGSAKALKAYKRLMTVRIDWTDPGEPTHASDEEKEKEEPSANNTALVGFRHLTTSTDNVDWSTNSCQLIFEGPIRQRYWAERGFRAKAAPTDQAAREALGEQMQGYWDVAKRASQSQVDAF</sequence>
<dbReference type="AlphaFoldDB" id="A0A0F7S6R1"/>
<reference evidence="10" key="2">
    <citation type="submission" date="2014-06" db="EMBL/GenBank/DDBJ databases">
        <authorList>
            <person name="Berkman P.J."/>
        </authorList>
    </citation>
    <scope>NUCLEOTIDE SEQUENCE [LARGE SCALE GENOMIC DNA]</scope>
</reference>
<name>A0A0F7S6R1_9BASI</name>
<feature type="compositionally biased region" description="Basic and acidic residues" evidence="5">
    <location>
        <begin position="592"/>
        <end position="603"/>
    </location>
</feature>
<dbReference type="Pfam" id="PF06544">
    <property type="entry name" value="Prp3_C"/>
    <property type="match status" value="1"/>
</dbReference>
<dbReference type="Proteomes" id="UP000242770">
    <property type="component" value="Unassembled WGS sequence"/>
</dbReference>
<dbReference type="PANTHER" id="PTHR14212">
    <property type="entry name" value="U4/U6-ASSOCIATED RNA SPLICING FACTOR-RELATED"/>
    <property type="match status" value="1"/>
</dbReference>
<evidence type="ECO:0000313" key="8">
    <source>
        <dbReference type="EMBL" id="CDU25512.1"/>
    </source>
</evidence>
<reference evidence="8" key="1">
    <citation type="submission" date="2014-06" db="EMBL/GenBank/DDBJ databases">
        <authorList>
            <person name="Ju J."/>
            <person name="Zhang J."/>
        </authorList>
    </citation>
    <scope>NUCLEOTIDE SEQUENCE</scope>
    <source>
        <strain evidence="8">SscI8</strain>
    </source>
</reference>
<dbReference type="STRING" id="49012.A0A0F7S6R1"/>
<dbReference type="InterPro" id="IPR027104">
    <property type="entry name" value="Prp3"/>
</dbReference>
<dbReference type="GO" id="GO:0000398">
    <property type="term" value="P:mRNA splicing, via spliceosome"/>
    <property type="evidence" value="ECO:0007669"/>
    <property type="project" value="InterPro"/>
</dbReference>
<dbReference type="GO" id="GO:0046540">
    <property type="term" value="C:U4/U6 x U5 tri-snRNP complex"/>
    <property type="evidence" value="ECO:0007669"/>
    <property type="project" value="InterPro"/>
</dbReference>
<dbReference type="InterPro" id="IPR013881">
    <property type="entry name" value="Pre-mRNA_splic_Prp3_dom"/>
</dbReference>
<comment type="subcellular location">
    <subcellularLocation>
        <location evidence="1">Nucleus</location>
    </subcellularLocation>
</comment>
<dbReference type="EMBL" id="LK056686">
    <property type="protein sequence ID" value="CDU25512.1"/>
    <property type="molecule type" value="Genomic_DNA"/>
</dbReference>
<feature type="region of interest" description="Disordered" evidence="5">
    <location>
        <begin position="174"/>
        <end position="224"/>
    </location>
</feature>
<feature type="compositionally biased region" description="Low complexity" evidence="5">
    <location>
        <begin position="188"/>
        <end position="221"/>
    </location>
</feature>
<feature type="region of interest" description="Disordered" evidence="5">
    <location>
        <begin position="111"/>
        <end position="155"/>
    </location>
</feature>
<keyword evidence="2" id="KW-0507">mRNA processing</keyword>
<keyword evidence="4" id="KW-0539">Nucleus</keyword>
<keyword evidence="10" id="KW-1185">Reference proteome</keyword>
<evidence type="ECO:0000259" key="7">
    <source>
        <dbReference type="Pfam" id="PF08572"/>
    </source>
</evidence>
<feature type="domain" description="Small nuclear ribonucleoprotein Prp3 C-terminal" evidence="6">
    <location>
        <begin position="525"/>
        <end position="674"/>
    </location>
</feature>
<evidence type="ECO:0000256" key="3">
    <source>
        <dbReference type="ARBA" id="ARBA00023187"/>
    </source>
</evidence>
<gene>
    <name evidence="9" type="primary">SSCI59580.1</name>
    <name evidence="8" type="ORF">SPSC_05405</name>
</gene>
<keyword evidence="3" id="KW-0508">mRNA splicing</keyword>
<reference evidence="9" key="3">
    <citation type="submission" date="2014-06" db="EMBL/GenBank/DDBJ databases">
        <authorList>
            <person name="Berkman J.Paul."/>
        </authorList>
    </citation>
    <scope>NUCLEOTIDE SEQUENCE [LARGE SCALE GENOMIC DNA]</scope>
</reference>
<proteinExistence type="predicted"/>
<feature type="region of interest" description="Disordered" evidence="5">
    <location>
        <begin position="424"/>
        <end position="455"/>
    </location>
</feature>
<evidence type="ECO:0000259" key="6">
    <source>
        <dbReference type="Pfam" id="PF06544"/>
    </source>
</evidence>
<feature type="compositionally biased region" description="Basic and acidic residues" evidence="5">
    <location>
        <begin position="433"/>
        <end position="445"/>
    </location>
</feature>
<dbReference type="EMBL" id="CCFA01003574">
    <property type="protein sequence ID" value="CDW98642.1"/>
    <property type="molecule type" value="Genomic_DNA"/>
</dbReference>
<evidence type="ECO:0000256" key="1">
    <source>
        <dbReference type="ARBA" id="ARBA00004123"/>
    </source>
</evidence>
<feature type="domain" description="Pre-mRNA-splicing factor 3" evidence="7">
    <location>
        <begin position="266"/>
        <end position="501"/>
    </location>
</feature>
<dbReference type="PANTHER" id="PTHR14212:SF0">
    <property type="entry name" value="U4_U6 SMALL NUCLEAR RIBONUCLEOPROTEIN PRP3"/>
    <property type="match status" value="1"/>
</dbReference>
<feature type="compositionally biased region" description="Low complexity" evidence="5">
    <location>
        <begin position="124"/>
        <end position="154"/>
    </location>
</feature>